<proteinExistence type="predicted"/>
<sequence length="189" mass="20456">MPAPICYGYSSITGEFTGLVAADRSPREPNVWLIPAFTVSVPPPVVTTGLVAVWTGTSWTLAPKPSGVPDESEPPTDLALYAAYRRQQFEVKGSTWNEWLVHTDRESQGKITAEVLAIQIGAREDGDGWKFADGIFRMLTNAEMSSLAIAVRNHVRDAFGREAYALAAIVAGTATTHADVDAFFEVVVD</sequence>
<evidence type="ECO:0000259" key="1">
    <source>
        <dbReference type="Pfam" id="PF14301"/>
    </source>
</evidence>
<organism evidence="2 3">
    <name type="scientific">Microvirga brassicacearum</name>
    <dbReference type="NCBI Taxonomy" id="2580413"/>
    <lineage>
        <taxon>Bacteria</taxon>
        <taxon>Pseudomonadati</taxon>
        <taxon>Pseudomonadota</taxon>
        <taxon>Alphaproteobacteria</taxon>
        <taxon>Hyphomicrobiales</taxon>
        <taxon>Methylobacteriaceae</taxon>
        <taxon>Microvirga</taxon>
    </lineage>
</organism>
<evidence type="ECO:0000313" key="2">
    <source>
        <dbReference type="EMBL" id="KAB0269070.1"/>
    </source>
</evidence>
<dbReference type="Proteomes" id="UP000325684">
    <property type="component" value="Unassembled WGS sequence"/>
</dbReference>
<reference evidence="2 3" key="1">
    <citation type="journal article" date="2019" name="Microorganisms">
        <title>Genome Insights into the Novel Species Microvirga brassicacearum, a Rapeseed Endophyte with Biotechnological Potential.</title>
        <authorList>
            <person name="Jimenez-Gomez A."/>
            <person name="Saati-Santamaria Z."/>
            <person name="Igual J.M."/>
            <person name="Rivas R."/>
            <person name="Mateos P.F."/>
            <person name="Garcia-Fraile P."/>
        </authorList>
    </citation>
    <scope>NUCLEOTIDE SEQUENCE [LARGE SCALE GENOMIC DNA]</scope>
    <source>
        <strain evidence="2 3">CDVBN77</strain>
    </source>
</reference>
<dbReference type="Pfam" id="PF14301">
    <property type="entry name" value="DUF4376"/>
    <property type="match status" value="1"/>
</dbReference>
<dbReference type="RefSeq" id="WP_150942127.1">
    <property type="nucleotide sequence ID" value="NZ_VCMV01000003.1"/>
</dbReference>
<protein>
    <submittedName>
        <fullName evidence="2">DUF4376 domain-containing protein</fullName>
    </submittedName>
</protein>
<dbReference type="AlphaFoldDB" id="A0A5N3PH84"/>
<gene>
    <name evidence="2" type="ORF">FEZ63_02885</name>
</gene>
<dbReference type="OrthoDB" id="8445944at2"/>
<feature type="domain" description="DUF4376" evidence="1">
    <location>
        <begin position="81"/>
        <end position="182"/>
    </location>
</feature>
<dbReference type="EMBL" id="VCMV01000003">
    <property type="protein sequence ID" value="KAB0269070.1"/>
    <property type="molecule type" value="Genomic_DNA"/>
</dbReference>
<name>A0A5N3PH84_9HYPH</name>
<dbReference type="InterPro" id="IPR025484">
    <property type="entry name" value="DUF4376"/>
</dbReference>
<keyword evidence="3" id="KW-1185">Reference proteome</keyword>
<evidence type="ECO:0000313" key="3">
    <source>
        <dbReference type="Proteomes" id="UP000325684"/>
    </source>
</evidence>
<comment type="caution">
    <text evidence="2">The sequence shown here is derived from an EMBL/GenBank/DDBJ whole genome shotgun (WGS) entry which is preliminary data.</text>
</comment>
<accession>A0A5N3PH84</accession>